<keyword evidence="3" id="KW-1185">Reference proteome</keyword>
<feature type="signal peptide" evidence="1">
    <location>
        <begin position="1"/>
        <end position="24"/>
    </location>
</feature>
<evidence type="ECO:0000313" key="2">
    <source>
        <dbReference type="EMBL" id="MDM8200600.1"/>
    </source>
</evidence>
<organism evidence="2 3">
    <name type="scientific">Allofournierella massiliensis</name>
    <dbReference type="NCBI Taxonomy" id="1650663"/>
    <lineage>
        <taxon>Bacteria</taxon>
        <taxon>Bacillati</taxon>
        <taxon>Bacillota</taxon>
        <taxon>Clostridia</taxon>
        <taxon>Eubacteriales</taxon>
        <taxon>Oscillospiraceae</taxon>
        <taxon>Allofournierella</taxon>
    </lineage>
</organism>
<evidence type="ECO:0008006" key="4">
    <source>
        <dbReference type="Google" id="ProtNLM"/>
    </source>
</evidence>
<dbReference type="RefSeq" id="WP_289599347.1">
    <property type="nucleotide sequence ID" value="NZ_JAUDCL010000005.1"/>
</dbReference>
<sequence length="427" mass="46573">MDKRIGSILLAVCLLLLASCGAKRETVAVEPDTAAQSSVPEADLTSLRQLSQEGALWQLDGTTLYTTVAAPQSRGKLLQTVDLNTGKRQALCSKPGCTHQDESCGAWLDCESEIAVLPMEDGRLVLVYGRYGPLEKQGAEPSAAVELRDTSGAVLCPATPLPHRPSGAFYTDGIAVYYLWEQWLEDGSVNASLIRIELDAAKGFGQASTAAFWQLPAMLSLTERCTEQGLLAIRWEHRMEGQTQVVQHRELCLVQWDGTVRTVAEAKDGQAFLIPDTGELAAFCFDSATGTMARLDLATGESEPFARLPEGLQLTEGSACVGDVLICNFIQDGEAKPFYLEKGGEPVEIRRQTSHNGYLRPAMVLDVLEDGRLIVDLGDLEYEESYTDQTGQWITSRTSETLLGICTPEQYREGAADCLTLETNHKF</sequence>
<dbReference type="EMBL" id="JAUDCL010000005">
    <property type="protein sequence ID" value="MDM8200600.1"/>
    <property type="molecule type" value="Genomic_DNA"/>
</dbReference>
<evidence type="ECO:0000256" key="1">
    <source>
        <dbReference type="SAM" id="SignalP"/>
    </source>
</evidence>
<dbReference type="Proteomes" id="UP001529380">
    <property type="component" value="Unassembled WGS sequence"/>
</dbReference>
<feature type="chain" id="PRO_5045094214" description="Lipoprotein" evidence="1">
    <location>
        <begin position="25"/>
        <end position="427"/>
    </location>
</feature>
<protein>
    <recommendedName>
        <fullName evidence="4">Lipoprotein</fullName>
    </recommendedName>
</protein>
<dbReference type="PROSITE" id="PS51257">
    <property type="entry name" value="PROKAR_LIPOPROTEIN"/>
    <property type="match status" value="1"/>
</dbReference>
<name>A0ABT7UQQ6_9FIRM</name>
<reference evidence="2 3" key="2">
    <citation type="submission" date="2023-06" db="EMBL/GenBank/DDBJ databases">
        <title>Identification and characterization of horizontal gene transfer across gut microbiota members of farm animals based on homology search.</title>
        <authorList>
            <person name="Schwarzerova J."/>
            <person name="Nykrynova M."/>
            <person name="Jureckova K."/>
            <person name="Cejkova D."/>
            <person name="Rychlik I."/>
        </authorList>
    </citation>
    <scope>NUCLEOTIDE SEQUENCE [LARGE SCALE GENOMIC DNA]</scope>
    <source>
        <strain evidence="2 3">ET340</strain>
    </source>
</reference>
<gene>
    <name evidence="2" type="ORF">QUW08_04715</name>
</gene>
<keyword evidence="1" id="KW-0732">Signal</keyword>
<reference evidence="3" key="1">
    <citation type="submission" date="2023-06" db="EMBL/GenBank/DDBJ databases">
        <title>Identification and characterization of horizontal gene transfer across gut microbiota members of farm animals based on homology search.</title>
        <authorList>
            <person name="Zeman M."/>
            <person name="Kubasova T."/>
            <person name="Jahodarova E."/>
            <person name="Nykrynova M."/>
            <person name="Rychlik I."/>
        </authorList>
    </citation>
    <scope>NUCLEOTIDE SEQUENCE [LARGE SCALE GENOMIC DNA]</scope>
    <source>
        <strain evidence="3">ET340</strain>
    </source>
</reference>
<accession>A0ABT7UQQ6</accession>
<reference evidence="2 3" key="3">
    <citation type="submission" date="2023-06" db="EMBL/GenBank/DDBJ databases">
        <authorList>
            <person name="Zeman M."/>
            <person name="Kubasova T."/>
            <person name="Jahodarova E."/>
            <person name="Nykrynova M."/>
            <person name="Rychlik I."/>
        </authorList>
    </citation>
    <scope>NUCLEOTIDE SEQUENCE [LARGE SCALE GENOMIC DNA]</scope>
    <source>
        <strain evidence="2 3">ET340</strain>
    </source>
</reference>
<evidence type="ECO:0000313" key="3">
    <source>
        <dbReference type="Proteomes" id="UP001529380"/>
    </source>
</evidence>
<comment type="caution">
    <text evidence="2">The sequence shown here is derived from an EMBL/GenBank/DDBJ whole genome shotgun (WGS) entry which is preliminary data.</text>
</comment>
<proteinExistence type="predicted"/>